<dbReference type="KEGG" id="ark:D6B99_12445"/>
<accession>A0A386HRZ1</accession>
<organism evidence="5 6">
    <name type="scientific">Arachidicoccus soli</name>
    <dbReference type="NCBI Taxonomy" id="2341117"/>
    <lineage>
        <taxon>Bacteria</taxon>
        <taxon>Pseudomonadati</taxon>
        <taxon>Bacteroidota</taxon>
        <taxon>Chitinophagia</taxon>
        <taxon>Chitinophagales</taxon>
        <taxon>Chitinophagaceae</taxon>
        <taxon>Arachidicoccus</taxon>
    </lineage>
</organism>
<evidence type="ECO:0000256" key="1">
    <source>
        <dbReference type="ARBA" id="ARBA00023015"/>
    </source>
</evidence>
<evidence type="ECO:0000256" key="2">
    <source>
        <dbReference type="ARBA" id="ARBA00023125"/>
    </source>
</evidence>
<keyword evidence="1" id="KW-0805">Transcription regulation</keyword>
<dbReference type="EMBL" id="CP032489">
    <property type="protein sequence ID" value="AYD48336.1"/>
    <property type="molecule type" value="Genomic_DNA"/>
</dbReference>
<dbReference type="RefSeq" id="WP_119988963.1">
    <property type="nucleotide sequence ID" value="NZ_CP032489.1"/>
</dbReference>
<dbReference type="Proteomes" id="UP000266118">
    <property type="component" value="Chromosome"/>
</dbReference>
<dbReference type="OrthoDB" id="511992at2"/>
<dbReference type="GO" id="GO:0043565">
    <property type="term" value="F:sequence-specific DNA binding"/>
    <property type="evidence" value="ECO:0007669"/>
    <property type="project" value="InterPro"/>
</dbReference>
<dbReference type="InterPro" id="IPR050204">
    <property type="entry name" value="AraC_XylS_family_regulators"/>
</dbReference>
<dbReference type="InterPro" id="IPR009057">
    <property type="entry name" value="Homeodomain-like_sf"/>
</dbReference>
<dbReference type="AlphaFoldDB" id="A0A386HRZ1"/>
<dbReference type="PROSITE" id="PS00041">
    <property type="entry name" value="HTH_ARAC_FAMILY_1"/>
    <property type="match status" value="1"/>
</dbReference>
<dbReference type="PANTHER" id="PTHR46796:SF6">
    <property type="entry name" value="ARAC SUBFAMILY"/>
    <property type="match status" value="1"/>
</dbReference>
<protein>
    <submittedName>
        <fullName evidence="5">AraC family transcriptional regulator</fullName>
    </submittedName>
</protein>
<evidence type="ECO:0000256" key="3">
    <source>
        <dbReference type="ARBA" id="ARBA00023163"/>
    </source>
</evidence>
<sequence>MEKYSGNIFVSSGKLWEGIEFAVENISRLKPIAETHNGHRIAVNLGNPHYGDIKSWGHWRKQLYEKGAIGLVPYGEVNECRARVDIVCATITLQLEFLEKTFGGTTILLLQTRGVNDSVIYHLALALREELINEHFIGRFYAESLAHILVLHIARTYPEDKNRIFYPKGKLTAGQLKRAVDYCYEMRETGFSLSDLAKEVNLSIFHFARLFKQTIGYSPWQFLQNLKIEEAKKLIRSRRNSLTEIAYQLGFADQAHFCKAFRKVTGISPGKF</sequence>
<keyword evidence="3" id="KW-0804">Transcription</keyword>
<feature type="domain" description="HTH araC/xylS-type" evidence="4">
    <location>
        <begin position="177"/>
        <end position="272"/>
    </location>
</feature>
<dbReference type="SUPFAM" id="SSF46689">
    <property type="entry name" value="Homeodomain-like"/>
    <property type="match status" value="2"/>
</dbReference>
<evidence type="ECO:0000313" key="6">
    <source>
        <dbReference type="Proteomes" id="UP000266118"/>
    </source>
</evidence>
<dbReference type="Pfam" id="PF12833">
    <property type="entry name" value="HTH_18"/>
    <property type="match status" value="1"/>
</dbReference>
<dbReference type="GO" id="GO:0003700">
    <property type="term" value="F:DNA-binding transcription factor activity"/>
    <property type="evidence" value="ECO:0007669"/>
    <property type="project" value="InterPro"/>
</dbReference>
<reference evidence="5 6" key="1">
    <citation type="submission" date="2018-09" db="EMBL/GenBank/DDBJ databases">
        <title>Arachidicoccus sp. nov., a bacterium isolated from soil.</title>
        <authorList>
            <person name="Weon H.-Y."/>
            <person name="Kwon S.-W."/>
            <person name="Lee S.A."/>
        </authorList>
    </citation>
    <scope>NUCLEOTIDE SEQUENCE [LARGE SCALE GENOMIC DNA]</scope>
    <source>
        <strain evidence="5 6">KIS59-12</strain>
    </source>
</reference>
<gene>
    <name evidence="5" type="ORF">D6B99_12445</name>
</gene>
<proteinExistence type="predicted"/>
<dbReference type="InterPro" id="IPR020449">
    <property type="entry name" value="Tscrpt_reg_AraC-type_HTH"/>
</dbReference>
<dbReference type="InterPro" id="IPR018060">
    <property type="entry name" value="HTH_AraC"/>
</dbReference>
<evidence type="ECO:0000313" key="5">
    <source>
        <dbReference type="EMBL" id="AYD48336.1"/>
    </source>
</evidence>
<name>A0A386HRZ1_9BACT</name>
<dbReference type="PRINTS" id="PR00032">
    <property type="entry name" value="HTHARAC"/>
</dbReference>
<dbReference type="PANTHER" id="PTHR46796">
    <property type="entry name" value="HTH-TYPE TRANSCRIPTIONAL ACTIVATOR RHAS-RELATED"/>
    <property type="match status" value="1"/>
</dbReference>
<dbReference type="PROSITE" id="PS01124">
    <property type="entry name" value="HTH_ARAC_FAMILY_2"/>
    <property type="match status" value="1"/>
</dbReference>
<dbReference type="InterPro" id="IPR018062">
    <property type="entry name" value="HTH_AraC-typ_CS"/>
</dbReference>
<dbReference type="SMART" id="SM00342">
    <property type="entry name" value="HTH_ARAC"/>
    <property type="match status" value="1"/>
</dbReference>
<keyword evidence="6" id="KW-1185">Reference proteome</keyword>
<dbReference type="Gene3D" id="1.10.10.60">
    <property type="entry name" value="Homeodomain-like"/>
    <property type="match status" value="2"/>
</dbReference>
<evidence type="ECO:0000259" key="4">
    <source>
        <dbReference type="PROSITE" id="PS01124"/>
    </source>
</evidence>
<keyword evidence="2" id="KW-0238">DNA-binding</keyword>